<gene>
    <name evidence="2" type="ORF">OKIOD_LOCUS4739</name>
</gene>
<feature type="coiled-coil region" evidence="1">
    <location>
        <begin position="139"/>
        <end position="173"/>
    </location>
</feature>
<sequence>MNLYDSILLFGLVLGKRPPAVCSPDLPTCVDVCHEEKWIKKRDACVLKARKFREMCYVHSCNVTVTLDDFKDVAVEFFADMVGVQLAEEEEDDEEGSTIDCARDCDAHLQYTLRKCPCYQTDEEKVEEKNIFRTMKDSILNLTMALEEITEQYAELKMNLTSAYEKIQEVESKAHRCVRAPNYYRSYEDYYDC</sequence>
<keyword evidence="3" id="KW-1185">Reference proteome</keyword>
<organism evidence="2 3">
    <name type="scientific">Oikopleura dioica</name>
    <name type="common">Tunicate</name>
    <dbReference type="NCBI Taxonomy" id="34765"/>
    <lineage>
        <taxon>Eukaryota</taxon>
        <taxon>Metazoa</taxon>
        <taxon>Chordata</taxon>
        <taxon>Tunicata</taxon>
        <taxon>Appendicularia</taxon>
        <taxon>Copelata</taxon>
        <taxon>Oikopleuridae</taxon>
        <taxon>Oikopleura</taxon>
    </lineage>
</organism>
<name>A0ABN7S3H1_OIKDI</name>
<accession>A0ABN7S3H1</accession>
<reference evidence="2 3" key="1">
    <citation type="submission" date="2021-04" db="EMBL/GenBank/DDBJ databases">
        <authorList>
            <person name="Bliznina A."/>
        </authorList>
    </citation>
    <scope>NUCLEOTIDE SEQUENCE [LARGE SCALE GENOMIC DNA]</scope>
</reference>
<protein>
    <submittedName>
        <fullName evidence="2">Oidioi.mRNA.OKI2018_I69.PAR.g13181.t1.cds</fullName>
    </submittedName>
</protein>
<evidence type="ECO:0000313" key="2">
    <source>
        <dbReference type="EMBL" id="CAG5091651.1"/>
    </source>
</evidence>
<evidence type="ECO:0000256" key="1">
    <source>
        <dbReference type="SAM" id="Coils"/>
    </source>
</evidence>
<dbReference type="EMBL" id="OU015568">
    <property type="protein sequence ID" value="CAG5091651.1"/>
    <property type="molecule type" value="Genomic_DNA"/>
</dbReference>
<proteinExistence type="predicted"/>
<evidence type="ECO:0000313" key="3">
    <source>
        <dbReference type="Proteomes" id="UP001158576"/>
    </source>
</evidence>
<dbReference type="Proteomes" id="UP001158576">
    <property type="component" value="Chromosome PAR"/>
</dbReference>
<keyword evidence="1" id="KW-0175">Coiled coil</keyword>